<comment type="similarity">
    <text evidence="2 7">Belongs to the glycosyl hydrolase 27 family.</text>
</comment>
<dbReference type="InterPro" id="IPR035992">
    <property type="entry name" value="Ricin_B-like_lectins"/>
</dbReference>
<dbReference type="InterPro" id="IPR041233">
    <property type="entry name" value="Melibiase_C"/>
</dbReference>
<dbReference type="EC" id="3.2.1.22" evidence="3 7"/>
<organism evidence="9">
    <name type="scientific">Arabidopsis thaliana</name>
    <name type="common">Mouse-ear cress</name>
    <dbReference type="NCBI Taxonomy" id="3702"/>
    <lineage>
        <taxon>Eukaryota</taxon>
        <taxon>Viridiplantae</taxon>
        <taxon>Streptophyta</taxon>
        <taxon>Embryophyta</taxon>
        <taxon>Tracheophyta</taxon>
        <taxon>Spermatophyta</taxon>
        <taxon>Magnoliopsida</taxon>
        <taxon>eudicotyledons</taxon>
        <taxon>Gunneridae</taxon>
        <taxon>Pentapetalae</taxon>
        <taxon>rosids</taxon>
        <taxon>malvids</taxon>
        <taxon>Brassicales</taxon>
        <taxon>Brassicaceae</taxon>
        <taxon>Camelineae</taxon>
        <taxon>Arabidopsis</taxon>
    </lineage>
</organism>
<reference key="2">
    <citation type="journal article" date="2000" name="Nature">
        <title>Sequence and analysis of chromosome 3 of the plant Arabidopsis thaliana.</title>
        <authorList>
            <consortium name="European Union Chromosome 3 Arabidopsis Sequencing Consortium"/>
            <consortium name="Institute for Genomic Research"/>
            <consortium name="Kazusa DNA Research Institute"/>
            <person name="Salanoubat M."/>
            <person name="Lemcke K."/>
            <person name="Rieger M."/>
            <person name="Ansorge W."/>
            <person name="Unseld M."/>
            <person name="Fartmann B."/>
            <person name="Valle G."/>
            <person name="Blocker H."/>
            <person name="Perez-Alonso M."/>
            <person name="Obermaier B."/>
            <person name="Delseny M."/>
            <person name="Boutry M."/>
            <person name="Grivell L.A."/>
            <person name="Mache R."/>
            <person name="Puigdomenech P."/>
            <person name="De Simone V."/>
            <person name="Choisne N."/>
            <person name="Artiguenave F."/>
            <person name="Robert C."/>
            <person name="Brottier P."/>
            <person name="Wincker P."/>
            <person name="Cattolico L."/>
            <person name="Weissenbach J."/>
            <person name="Saurin W."/>
            <person name="Quetier F."/>
            <person name="Schafer M."/>
            <person name="Muller-Auer S."/>
            <person name="Gabel C."/>
            <person name="Fuchs M."/>
            <person name="Benes V."/>
            <person name="Wurmbach E."/>
            <person name="Drzonek H."/>
            <person name="Erfle H."/>
            <person name="Jordan N."/>
            <person name="Bangert S."/>
            <person name="Wiedelmann R."/>
            <person name="Kranz H."/>
            <person name="Voss H."/>
            <person name="Holland R."/>
            <person name="Brandt P."/>
            <person name="Nyakatura G."/>
            <person name="Vezzi A."/>
            <person name="D'Angelo M."/>
            <person name="Pallavicini A."/>
            <person name="Toppo S."/>
            <person name="Simionati B."/>
            <person name="Conrad A."/>
            <person name="Hornischer K."/>
            <person name="Kauer G."/>
            <person name="Lohnert T.H."/>
            <person name="Nordsiek G."/>
            <person name="Reichelt J."/>
            <person name="Scharfe M."/>
            <person name="Schon O."/>
            <person name="Bargues M."/>
            <person name="Terol J."/>
            <person name="Climent J."/>
            <person name="Navarro P."/>
            <person name="Collado C."/>
            <person name="Perez-Perez A."/>
            <person name="Ottenwalder B."/>
            <person name="Duchemin D."/>
            <person name="Cooke R."/>
            <person name="Laudie M."/>
            <person name="Berger-Llauro C."/>
            <person name="Purnelle B."/>
            <person name="Masuy D."/>
            <person name="de Haan M."/>
            <person name="Maarse A.C."/>
            <person name="Alcaraz J.P."/>
            <person name="Cottet A."/>
            <person name="Casacuberta E."/>
            <person name="Monfort A."/>
            <person name="Argiriou A."/>
            <person name="flores M."/>
            <person name="Liguori R."/>
            <person name="Vitale D."/>
            <person name="Mannhaupt G."/>
            <person name="Haase D."/>
            <person name="Schoof H."/>
            <person name="Rudd S."/>
            <person name="Zaccaria P."/>
            <person name="Mewes H.W."/>
            <person name="Mayer K.F."/>
            <person name="Kaul S."/>
            <person name="Town C.D."/>
            <person name="Koo H.L."/>
            <person name="Tallon L.J."/>
            <person name="Jenkins J."/>
            <person name="Rooney T."/>
            <person name="Rizzo M."/>
            <person name="Walts A."/>
            <person name="Utterback T."/>
            <person name="Fujii C.Y."/>
            <person name="Shea T.P."/>
            <person name="Creasy T.H."/>
            <person name="Haas B."/>
            <person name="Maiti R."/>
            <person name="Wu D."/>
            <person name="Peterson J."/>
            <person name="Van Aken S."/>
            <person name="Pai G."/>
            <person name="Militscher J."/>
            <person name="Sellers P."/>
            <person name="Gill J.E."/>
            <person name="Feldblyum T.V."/>
            <person name="Preuss D."/>
            <person name="Lin X."/>
            <person name="Nierman W.C."/>
            <person name="Salzberg S.L."/>
            <person name="White O."/>
            <person name="Venter J.C."/>
            <person name="Fraser C.M."/>
            <person name="Kaneko T."/>
            <person name="Nakamura Y."/>
            <person name="Sato S."/>
            <person name="Kato T."/>
            <person name="Asamizu E."/>
            <person name="Sasamoto S."/>
            <person name="Kimura T."/>
            <person name="Idesawa K."/>
            <person name="Kawashima K."/>
            <person name="Kishida Y."/>
            <person name="Kiyokawa C."/>
            <person name="Kohara M."/>
            <person name="Matsumoto M."/>
            <person name="Matsuno A."/>
            <person name="Muraki A."/>
            <person name="Nakayama S."/>
            <person name="Nakazaki N."/>
            <person name="Shinpo S."/>
            <person name="Takeuchi C."/>
            <person name="Wada T."/>
            <person name="Watanabe A."/>
            <person name="Yamada M."/>
            <person name="Yasuda M."/>
            <person name="Tabata S."/>
        </authorList>
    </citation>
    <scope>NUCLEOTIDE SEQUENCE [LARGE SCALE GENOMIC DNA]</scope>
    <source>
        <strain>cv. Columbia</strain>
    </source>
</reference>
<dbReference type="InterPro" id="IPR002241">
    <property type="entry name" value="Glyco_hydro_27"/>
</dbReference>
<dbReference type="PANTHER" id="PTHR11452">
    <property type="entry name" value="ALPHA-GALACTOSIDASE/ALPHA-N-ACETYLGALACTOSAMINIDASE"/>
    <property type="match status" value="1"/>
</dbReference>
<dbReference type="InterPro" id="IPR017853">
    <property type="entry name" value="GH"/>
</dbReference>
<dbReference type="CDD" id="cd14792">
    <property type="entry name" value="GH27"/>
    <property type="match status" value="1"/>
</dbReference>
<keyword evidence="5 7" id="KW-0378">Hydrolase</keyword>
<dbReference type="Gene3D" id="3.20.20.70">
    <property type="entry name" value="Aldolase class I"/>
    <property type="match status" value="1"/>
</dbReference>
<name>Q9LIN8_ARATH</name>
<evidence type="ECO:0000259" key="8">
    <source>
        <dbReference type="Pfam" id="PF17801"/>
    </source>
</evidence>
<dbReference type="InterPro" id="IPR013780">
    <property type="entry name" value="Glyco_hydro_b"/>
</dbReference>
<dbReference type="SUPFAM" id="SSF50370">
    <property type="entry name" value="Ricin B-like lectins"/>
    <property type="match status" value="1"/>
</dbReference>
<dbReference type="EMBL" id="AP001298">
    <property type="protein sequence ID" value="BAB02198.1"/>
    <property type="molecule type" value="Genomic_DNA"/>
</dbReference>
<evidence type="ECO:0000256" key="3">
    <source>
        <dbReference type="ARBA" id="ARBA00012755"/>
    </source>
</evidence>
<evidence type="ECO:0000256" key="5">
    <source>
        <dbReference type="ARBA" id="ARBA00022801"/>
    </source>
</evidence>
<evidence type="ECO:0000256" key="4">
    <source>
        <dbReference type="ARBA" id="ARBA00022729"/>
    </source>
</evidence>
<evidence type="ECO:0000256" key="7">
    <source>
        <dbReference type="RuleBase" id="RU361168"/>
    </source>
</evidence>
<sequence length="676" mass="75511">MTGLSVEKTGSTRSTVFFIIFNLSIFSLSIEARSRQQHASFPPRGWNSYDSFCWTISEAEFLQSAEIVSKRLLPHGYQYVVVDYLWYRKKVEGAYVDSLGFDVIDEWGRLHPDPGRWPSSRGGKGFTEVAEKVHRMGLKFGIHVMGGISTQAYNANSLVMDSVKGGAYEESGRQWRAKDIGIKERACVWMSHGFMSVNTKLGAGKAFLRSLYRQYAEWGVDFIKHDCVFGTDFNIEEITYVSEVLKELDRPVLYSISPGTSVTPTMAKEVSQLVNMYRITGDDWDTWKDVTAHFDISRDLSASSMIGARGLQGKSWPDLDMLPLGWLTDQGSNVGPHRACNLNLEEQKSQMTLWSIAKSPLMFGGDVRNLDATTYNLITNPTLLEINSYSSNNKEFPYITATRVSRNKHKGYPHHPTGKNISTKHAFGLTSCKEQKANTWFIVDKNRGQICWNQHSSEKLEKPFCLYNRKALLASDKKLKHNQLYQGKLHLHTNDKAQSCLAASSQQKLTSKDYSQGALSPCKLDANQMWELHSNGTLENSYSGLCAVLNPVKGLFFSDQLTSPLFSSTYPFLILGIVTHLAAAEASSNGVRSWIATGRRGEVYVAFFNLNQEKTKISAKISDIATALRGKKNLVGASCTSHELWSGKDFGPTKDSVSIQVEPHGPALFVLHCSNA</sequence>
<dbReference type="GO" id="GO:0005975">
    <property type="term" value="P:carbohydrate metabolic process"/>
    <property type="evidence" value="ECO:0007669"/>
    <property type="project" value="InterPro"/>
</dbReference>
<dbReference type="Pfam" id="PF16499">
    <property type="entry name" value="Melibiase_2"/>
    <property type="match status" value="1"/>
</dbReference>
<comment type="catalytic activity">
    <reaction evidence="1 7">
        <text>Hydrolysis of terminal, non-reducing alpha-D-galactose residues in alpha-D-galactosides, including galactose oligosaccharides, galactomannans and galactolipids.</text>
        <dbReference type="EC" id="3.2.1.22"/>
    </reaction>
</comment>
<dbReference type="PANTHER" id="PTHR11452:SF42">
    <property type="entry name" value="ALPHA-GALACTOSIDASE"/>
    <property type="match status" value="1"/>
</dbReference>
<proteinExistence type="inferred from homology"/>
<dbReference type="InterPro" id="IPR013785">
    <property type="entry name" value="Aldolase_TIM"/>
</dbReference>
<dbReference type="AlphaFoldDB" id="Q9LIN8"/>
<dbReference type="PRINTS" id="PR00740">
    <property type="entry name" value="GLHYDRLASE27"/>
</dbReference>
<dbReference type="CAZy" id="GH27">
    <property type="family name" value="Glycoside Hydrolase Family 27"/>
</dbReference>
<protein>
    <recommendedName>
        <fullName evidence="3 7">Alpha-galactosidase</fullName>
        <ecNumber evidence="3 7">3.2.1.22</ecNumber>
    </recommendedName>
    <alternativeName>
        <fullName evidence="7">Melibiase</fullName>
    </alternativeName>
</protein>
<accession>Q9LIN8</accession>
<dbReference type="Gene3D" id="2.60.40.1180">
    <property type="entry name" value="Golgi alpha-mannosidase II"/>
    <property type="match status" value="1"/>
</dbReference>
<evidence type="ECO:0000256" key="2">
    <source>
        <dbReference type="ARBA" id="ARBA00009743"/>
    </source>
</evidence>
<dbReference type="GO" id="GO:0004557">
    <property type="term" value="F:alpha-galactosidase activity"/>
    <property type="evidence" value="ECO:0007669"/>
    <property type="project" value="UniProtKB-EC"/>
</dbReference>
<feature type="domain" description="Alpha galactosidase C-terminal" evidence="8">
    <location>
        <begin position="590"/>
        <end position="670"/>
    </location>
</feature>
<evidence type="ECO:0000313" key="9">
    <source>
        <dbReference type="EMBL" id="BAB02198.1"/>
    </source>
</evidence>
<dbReference type="PhylomeDB" id="Q9LIN8"/>
<evidence type="ECO:0000256" key="6">
    <source>
        <dbReference type="ARBA" id="ARBA00023295"/>
    </source>
</evidence>
<keyword evidence="4" id="KW-0732">Signal</keyword>
<dbReference type="ExpressionAtlas" id="Q9LIN8">
    <property type="expression patterns" value="baseline and differential"/>
</dbReference>
<keyword evidence="7" id="KW-1015">Disulfide bond</keyword>
<dbReference type="SUPFAM" id="SSF51445">
    <property type="entry name" value="(Trans)glycosidases"/>
    <property type="match status" value="1"/>
</dbReference>
<dbReference type="Pfam" id="PF17801">
    <property type="entry name" value="Melibiase_C"/>
    <property type="match status" value="1"/>
</dbReference>
<evidence type="ECO:0000256" key="1">
    <source>
        <dbReference type="ARBA" id="ARBA00001255"/>
    </source>
</evidence>
<reference evidence="9" key="1">
    <citation type="journal article" date="2000" name="DNA Res.">
        <title>Structural analysis of Arabidopsis thaliana chromosome 3. II. Sequence features of the 4,251,695 bp regions covered by 90 P1, TAC and BAC clones.</title>
        <authorList>
            <person name="Nakamura Y."/>
        </authorList>
    </citation>
    <scope>NUCLEOTIDE SEQUENCE [LARGE SCALE GENOMIC DNA]</scope>
</reference>
<dbReference type="SUPFAM" id="SSF51011">
    <property type="entry name" value="Glycosyl hydrolase domain"/>
    <property type="match status" value="1"/>
</dbReference>
<keyword evidence="6 7" id="KW-0326">Glycosidase</keyword>
<dbReference type="FunFam" id="3.20.20.70:FF:000322">
    <property type="entry name" value="Alpha-galactosidase"/>
    <property type="match status" value="1"/>
</dbReference>